<gene>
    <name evidence="1" type="ORF">BED47_20930</name>
</gene>
<dbReference type="EMBL" id="MDKC01000010">
    <property type="protein sequence ID" value="ODG92251.1"/>
    <property type="molecule type" value="Genomic_DNA"/>
</dbReference>
<dbReference type="InterPro" id="IPR023606">
    <property type="entry name" value="CoA-Trfase_III_dom_1_sf"/>
</dbReference>
<dbReference type="InterPro" id="IPR050509">
    <property type="entry name" value="CoA-transferase_III"/>
</dbReference>
<evidence type="ECO:0000313" key="1">
    <source>
        <dbReference type="EMBL" id="ODG92251.1"/>
    </source>
</evidence>
<accession>A0ABX2ZR68</accession>
<reference evidence="1 2" key="1">
    <citation type="submission" date="2016-07" db="EMBL/GenBank/DDBJ databases">
        <authorList>
            <person name="Townsley L."/>
            <person name="Shank E.A."/>
        </authorList>
    </citation>
    <scope>NUCLEOTIDE SEQUENCE [LARGE SCALE GENOMIC DNA]</scope>
    <source>
        <strain evidence="1 2">CH01</strain>
    </source>
</reference>
<protein>
    <submittedName>
        <fullName evidence="1">Carnitine dehydratase</fullName>
    </submittedName>
</protein>
<proteinExistence type="predicted"/>
<dbReference type="Pfam" id="PF02515">
    <property type="entry name" value="CoA_transf_3"/>
    <property type="match status" value="1"/>
</dbReference>
<dbReference type="SUPFAM" id="SSF89796">
    <property type="entry name" value="CoA-transferase family III (CaiB/BaiF)"/>
    <property type="match status" value="1"/>
</dbReference>
<comment type="caution">
    <text evidence="1">The sequence shown here is derived from an EMBL/GenBank/DDBJ whole genome shotgun (WGS) entry which is preliminary data.</text>
</comment>
<dbReference type="InterPro" id="IPR044855">
    <property type="entry name" value="CoA-Trfase_III_dom3_sf"/>
</dbReference>
<organism evidence="1 2">
    <name type="scientific">Gottfriedia luciferensis</name>
    <dbReference type="NCBI Taxonomy" id="178774"/>
    <lineage>
        <taxon>Bacteria</taxon>
        <taxon>Bacillati</taxon>
        <taxon>Bacillota</taxon>
        <taxon>Bacilli</taxon>
        <taxon>Bacillales</taxon>
        <taxon>Bacillaceae</taxon>
        <taxon>Gottfriedia</taxon>
    </lineage>
</organism>
<dbReference type="PANTHER" id="PTHR48228:SF5">
    <property type="entry name" value="ALPHA-METHYLACYL-COA RACEMASE"/>
    <property type="match status" value="1"/>
</dbReference>
<dbReference type="Gene3D" id="3.40.50.10540">
    <property type="entry name" value="Crotonobetainyl-coa:carnitine coa-transferase, domain 1"/>
    <property type="match status" value="2"/>
</dbReference>
<dbReference type="Gene3D" id="3.30.1540.10">
    <property type="entry name" value="formyl-coa transferase, domain 3"/>
    <property type="match status" value="1"/>
</dbReference>
<keyword evidence="2" id="KW-1185">Reference proteome</keyword>
<dbReference type="PANTHER" id="PTHR48228">
    <property type="entry name" value="SUCCINYL-COA--D-CITRAMALATE COA-TRANSFERASE"/>
    <property type="match status" value="1"/>
</dbReference>
<sequence>MLNKLKILDFTRLLPGPYATMILADLGAEVLRIESPFHPDLLQTSPPFDGDQSAAHQTINRSKKSITLDLKNEEATEIIYKLVKEYDIVIEQFRPGVLDKLGLGYEQLKKINSKLIYCSITGYGQSGPYRNRAGHDNNYLSLTGVLSYSTRKNERPVPMGIQIADQVGGSLHAIIGILSAVIHREQSGEGQWVDISMTDCTFALQSLMGSGWLTQKINPKPEEHLLNGGVFYDYYETADGRFFSVGSLEPSFRKQLCEALEIREFLPYSFSEDKEELDLFKNEVKRAFSKKTYNELIEIFSKFDACVEPVLTFEEACEHPQVKERGLLVNVKKNDGTSQLQVGSPFKTSVFNPTYQHVGVKPGTNTKEVLLNLGYDHQTINRFFENGVIRSAD</sequence>
<dbReference type="RefSeq" id="WP_069033534.1">
    <property type="nucleotide sequence ID" value="NZ_MDKC01000010.1"/>
</dbReference>
<evidence type="ECO:0000313" key="2">
    <source>
        <dbReference type="Proteomes" id="UP000094580"/>
    </source>
</evidence>
<dbReference type="Proteomes" id="UP000094580">
    <property type="component" value="Unassembled WGS sequence"/>
</dbReference>
<name>A0ABX2ZR68_9BACI</name>
<dbReference type="InterPro" id="IPR003673">
    <property type="entry name" value="CoA-Trfase_fam_III"/>
</dbReference>